<name>S4PWQ5_9NEOP</name>
<feature type="non-terminal residue" evidence="1">
    <location>
        <position position="1"/>
    </location>
</feature>
<accession>S4PWQ5</accession>
<dbReference type="AlphaFoldDB" id="S4PWQ5"/>
<reference evidence="1" key="2">
    <citation type="submission" date="2013-05" db="EMBL/GenBank/DDBJ databases">
        <authorList>
            <person name="Carter J.-M."/>
            <person name="Baker S.C."/>
            <person name="Pink R."/>
            <person name="Carter D.R.F."/>
            <person name="Collins A."/>
            <person name="Tomlin J."/>
            <person name="Gibbs M."/>
            <person name="Breuker C.J."/>
        </authorList>
    </citation>
    <scope>NUCLEOTIDE SEQUENCE</scope>
    <source>
        <tissue evidence="1">Ovary</tissue>
    </source>
</reference>
<evidence type="ECO:0000313" key="1">
    <source>
        <dbReference type="EMBL" id="JAA86182.1"/>
    </source>
</evidence>
<dbReference type="EMBL" id="GAIX01006378">
    <property type="protein sequence ID" value="JAA86182.1"/>
    <property type="molecule type" value="Transcribed_RNA"/>
</dbReference>
<sequence length="92" mass="11089">LVNEYLFSVINIKLLYNKCKNAGYGLPLSYVRVEHRPTTLFQREWQAQIACYHKNRQVRQLFFSIHLKLYPWDSFSYFTRYIINVLKILKGA</sequence>
<protein>
    <submittedName>
        <fullName evidence="1">Uncharacterized protein</fullName>
    </submittedName>
</protein>
<organism evidence="1">
    <name type="scientific">Pararge aegeria</name>
    <name type="common">speckled wood butterfly</name>
    <dbReference type="NCBI Taxonomy" id="116150"/>
    <lineage>
        <taxon>Eukaryota</taxon>
        <taxon>Metazoa</taxon>
        <taxon>Ecdysozoa</taxon>
        <taxon>Arthropoda</taxon>
        <taxon>Hexapoda</taxon>
        <taxon>Insecta</taxon>
        <taxon>Pterygota</taxon>
        <taxon>Neoptera</taxon>
        <taxon>Endopterygota</taxon>
        <taxon>Lepidoptera</taxon>
        <taxon>Glossata</taxon>
        <taxon>Ditrysia</taxon>
        <taxon>Papilionoidea</taxon>
        <taxon>Nymphalidae</taxon>
        <taxon>Satyrinae</taxon>
        <taxon>Satyrini</taxon>
        <taxon>Parargina</taxon>
        <taxon>Pararge</taxon>
    </lineage>
</organism>
<reference evidence="1" key="1">
    <citation type="journal article" date="2013" name="BMC Genomics">
        <title>Unscrambling butterfly oogenesis.</title>
        <authorList>
            <person name="Carter J.M."/>
            <person name="Baker S.C."/>
            <person name="Pink R."/>
            <person name="Carter D.R."/>
            <person name="Collins A."/>
            <person name="Tomlin J."/>
            <person name="Gibbs M."/>
            <person name="Breuker C.J."/>
        </authorList>
    </citation>
    <scope>NUCLEOTIDE SEQUENCE</scope>
    <source>
        <tissue evidence="1">Ovary</tissue>
    </source>
</reference>
<proteinExistence type="predicted"/>